<organism evidence="1 2">
    <name type="scientific">Janibacter limosus</name>
    <dbReference type="NCBI Taxonomy" id="53458"/>
    <lineage>
        <taxon>Bacteria</taxon>
        <taxon>Bacillati</taxon>
        <taxon>Actinomycetota</taxon>
        <taxon>Actinomycetes</taxon>
        <taxon>Micrococcales</taxon>
        <taxon>Intrasporangiaceae</taxon>
        <taxon>Janibacter</taxon>
    </lineage>
</organism>
<name>A0AC61U6U5_9MICO</name>
<proteinExistence type="predicted"/>
<sequence>MSRAISGPPTIARRRRGSGSPFGPGQRSSDDVALARDHVGVRAGAEADGVPGFGGRAGRRRARQQPSCCRHRPRRGRRAPLAAASRPISRPAATSAATSVSLIASVAARSPPAPRGPSIMCARDRLCHTAVGGDDRQSSTGSGRCAEGAPGHGSGEHVRRRRGREGTDAQIGHRVVGTGQHEGAARDVVGADREHPVECPVEDTERVRRREQLVGRIGRTDESLRLGTPQVRDRLLGGRLVGGPPVADDDLIEGRLLRPGPPAPTPATEAARPASRGRASRG</sequence>
<gene>
    <name evidence="1" type="ORF">LP422_07315</name>
</gene>
<protein>
    <submittedName>
        <fullName evidence="1">Uncharacterized protein</fullName>
    </submittedName>
</protein>
<dbReference type="Proteomes" id="UP001059663">
    <property type="component" value="Chromosome"/>
</dbReference>
<evidence type="ECO:0000313" key="2">
    <source>
        <dbReference type="Proteomes" id="UP001059663"/>
    </source>
</evidence>
<accession>A0AC61U6U5</accession>
<reference evidence="1" key="1">
    <citation type="submission" date="2021-11" db="EMBL/GenBank/DDBJ databases">
        <title>Study of the species diversity of bacterial strains isolated from a unique natural object - Shulgan-Tash cave (Bashkiria).</title>
        <authorList>
            <person name="Sazanova A.L."/>
            <person name="Chirak E.R."/>
            <person name="Safronova V.I."/>
        </authorList>
    </citation>
    <scope>NUCLEOTIDE SEQUENCE</scope>
    <source>
        <strain evidence="1">P1</strain>
    </source>
</reference>
<dbReference type="EMBL" id="CP087977">
    <property type="protein sequence ID" value="UUZ45767.1"/>
    <property type="molecule type" value="Genomic_DNA"/>
</dbReference>
<evidence type="ECO:0000313" key="1">
    <source>
        <dbReference type="EMBL" id="UUZ45767.1"/>
    </source>
</evidence>